<feature type="transmembrane region" description="Helical" evidence="1">
    <location>
        <begin position="124"/>
        <end position="145"/>
    </location>
</feature>
<evidence type="ECO:0000313" key="3">
    <source>
        <dbReference type="Proteomes" id="UP000179807"/>
    </source>
</evidence>
<protein>
    <recommendedName>
        <fullName evidence="4">Tetraspanin family protein</fullName>
    </recommendedName>
</protein>
<keyword evidence="3" id="KW-1185">Reference proteome</keyword>
<evidence type="ECO:0008006" key="4">
    <source>
        <dbReference type="Google" id="ProtNLM"/>
    </source>
</evidence>
<gene>
    <name evidence="2" type="ORF">TRFO_27207</name>
</gene>
<dbReference type="GeneID" id="94840103"/>
<accession>A0A1J4K663</accession>
<name>A0A1J4K663_9EUKA</name>
<sequence length="240" mass="27797">MNQDLREELVVDGSDVVRSSPDELHQMFEDQTFNYYHSKKTTILFYITVALAAADFIILFVEYLIVFRSGKYYSQLSLKQSKIYIFVIISLACVGFMLFIFVNVTAIYQHYHKYFYCTKERLNYYGTMAILLLIIDAILIFGTIIPMREYLKKNCEDNVDLCISQFCGDSADSKQFAIDYSFNVSDLNECRDACENLVENKCSRWTILSYVPVIVTSILLTLSIILTKFVCLTTEKEEVP</sequence>
<reference evidence="2" key="1">
    <citation type="submission" date="2016-10" db="EMBL/GenBank/DDBJ databases">
        <authorList>
            <person name="Benchimol M."/>
            <person name="Almeida L.G."/>
            <person name="Vasconcelos A.T."/>
            <person name="Perreira-Neves A."/>
            <person name="Rosa I.A."/>
            <person name="Tasca T."/>
            <person name="Bogo M.R."/>
            <person name="de Souza W."/>
        </authorList>
    </citation>
    <scope>NUCLEOTIDE SEQUENCE [LARGE SCALE GENOMIC DNA]</scope>
    <source>
        <strain evidence="2">K</strain>
    </source>
</reference>
<dbReference type="VEuPathDB" id="TrichDB:TRFO_27207"/>
<evidence type="ECO:0000313" key="2">
    <source>
        <dbReference type="EMBL" id="OHT05188.1"/>
    </source>
</evidence>
<dbReference type="Proteomes" id="UP000179807">
    <property type="component" value="Unassembled WGS sequence"/>
</dbReference>
<organism evidence="2 3">
    <name type="scientific">Tritrichomonas foetus</name>
    <dbReference type="NCBI Taxonomy" id="1144522"/>
    <lineage>
        <taxon>Eukaryota</taxon>
        <taxon>Metamonada</taxon>
        <taxon>Parabasalia</taxon>
        <taxon>Tritrichomonadida</taxon>
        <taxon>Tritrichomonadidae</taxon>
        <taxon>Tritrichomonas</taxon>
    </lineage>
</organism>
<dbReference type="AlphaFoldDB" id="A0A1J4K663"/>
<dbReference type="RefSeq" id="XP_068358324.1">
    <property type="nucleotide sequence ID" value="XM_068505399.1"/>
</dbReference>
<feature type="transmembrane region" description="Helical" evidence="1">
    <location>
        <begin position="43"/>
        <end position="67"/>
    </location>
</feature>
<keyword evidence="1" id="KW-1133">Transmembrane helix</keyword>
<comment type="caution">
    <text evidence="2">The sequence shown here is derived from an EMBL/GenBank/DDBJ whole genome shotgun (WGS) entry which is preliminary data.</text>
</comment>
<feature type="transmembrane region" description="Helical" evidence="1">
    <location>
        <begin position="207"/>
        <end position="230"/>
    </location>
</feature>
<evidence type="ECO:0000256" key="1">
    <source>
        <dbReference type="SAM" id="Phobius"/>
    </source>
</evidence>
<keyword evidence="1" id="KW-0812">Transmembrane</keyword>
<feature type="transmembrane region" description="Helical" evidence="1">
    <location>
        <begin position="83"/>
        <end position="104"/>
    </location>
</feature>
<proteinExistence type="predicted"/>
<keyword evidence="1" id="KW-0472">Membrane</keyword>
<dbReference type="EMBL" id="MLAK01000767">
    <property type="protein sequence ID" value="OHT05188.1"/>
    <property type="molecule type" value="Genomic_DNA"/>
</dbReference>